<evidence type="ECO:0000313" key="1">
    <source>
        <dbReference type="EMBL" id="VIP01675.1"/>
    </source>
</evidence>
<dbReference type="PROSITE" id="PS51318">
    <property type="entry name" value="TAT"/>
    <property type="match status" value="1"/>
</dbReference>
<reference evidence="1" key="1">
    <citation type="submission" date="2019-04" db="EMBL/GenBank/DDBJ databases">
        <authorList>
            <consortium name="Science for Life Laboratories"/>
        </authorList>
    </citation>
    <scope>NUCLEOTIDE SEQUENCE</scope>
    <source>
        <strain evidence="1">MBLW1</strain>
    </source>
</reference>
<dbReference type="EMBL" id="LR593887">
    <property type="protein sequence ID" value="VTR99113.1"/>
    <property type="molecule type" value="Genomic_DNA"/>
</dbReference>
<accession>A0A6C2YKP1</accession>
<name>A0A6C2YKP1_9BACT</name>
<evidence type="ECO:0008006" key="3">
    <source>
        <dbReference type="Google" id="ProtNLM"/>
    </source>
</evidence>
<sequence>MSTSETDVANGSWASSCDRRRWLTTTAAGVSAGVSAGWLAAPGSARAAAKEFALVPFSAEITPPMGHALMGGGIAPAKSVADPLFASGIVLRGIDSKPVVIAALDWCEIRNDAYDRWREALAKAAGTTRERVMLMSLHQHDTPIADLAAEKFLLDAKAKGSICMLDFHERVVERVAKAVGQAVADAKAWQPIDSVGFGKGKVVGVASNRRYRDANGVWRHDRTSATRNPEVRATEEGTVDPDVKTLSFWHQNRAIVAISGYATHPMSFYGKGEVTADFVGMARRMRQSATPQTLQLYCSGCSGNVTAGKYNDGAAMNRPILADRLAAGMKLAWESTERFPLESLQFRSVPLTLSPRSGGEFRESELRARIQHDSRPFGQCLAALGLSWLKRCQAGQPIDVPLLDCGSAAFLLLPAESYVEFQLFAQSVRRDGRLLVAGYGECGPGYIPIERAWQERDGNLTDWCWVDPGSQAKMEAAIRKVLAG</sequence>
<dbReference type="InterPro" id="IPR006311">
    <property type="entry name" value="TAT_signal"/>
</dbReference>
<dbReference type="InParanoid" id="A0A6C2YKP1"/>
<evidence type="ECO:0000313" key="2">
    <source>
        <dbReference type="Proteomes" id="UP000464378"/>
    </source>
</evidence>
<protein>
    <recommendedName>
        <fullName evidence="3">Neutral/alkaline non-lysosomal ceramidase N-terminal domain-containing protein</fullName>
    </recommendedName>
</protein>
<dbReference type="EMBL" id="LR586016">
    <property type="protein sequence ID" value="VIP01675.1"/>
    <property type="molecule type" value="Genomic_DNA"/>
</dbReference>
<dbReference type="Proteomes" id="UP000464378">
    <property type="component" value="Chromosome"/>
</dbReference>
<organism evidence="1">
    <name type="scientific">Tuwongella immobilis</name>
    <dbReference type="NCBI Taxonomy" id="692036"/>
    <lineage>
        <taxon>Bacteria</taxon>
        <taxon>Pseudomonadati</taxon>
        <taxon>Planctomycetota</taxon>
        <taxon>Planctomycetia</taxon>
        <taxon>Gemmatales</taxon>
        <taxon>Gemmataceae</taxon>
        <taxon>Tuwongella</taxon>
    </lineage>
</organism>
<dbReference type="AlphaFoldDB" id="A0A6C2YKP1"/>
<dbReference type="RefSeq" id="WP_162656899.1">
    <property type="nucleotide sequence ID" value="NZ_LR593887.1"/>
</dbReference>
<proteinExistence type="predicted"/>
<gene>
    <name evidence="1" type="ORF">GMBLW1_22850</name>
</gene>
<dbReference type="KEGG" id="tim:GMBLW1_22850"/>
<keyword evidence="2" id="KW-1185">Reference proteome</keyword>